<feature type="domain" description="DJ-1/PfpI" evidence="1">
    <location>
        <begin position="203"/>
        <end position="376"/>
    </location>
</feature>
<dbReference type="PANTHER" id="PTHR43130:SF15">
    <property type="entry name" value="THIJ_PFPI FAMILY PROTEIN (AFU_ORTHOLOGUE AFUA_5G14240)"/>
    <property type="match status" value="1"/>
</dbReference>
<accession>A0A7S3LPZ2</accession>
<dbReference type="AlphaFoldDB" id="A0A7S3LPZ2"/>
<name>A0A7S3LPZ2_9STRA</name>
<dbReference type="InterPro" id="IPR002818">
    <property type="entry name" value="DJ-1/PfpI"/>
</dbReference>
<dbReference type="Pfam" id="PF01965">
    <property type="entry name" value="DJ-1_PfpI"/>
    <property type="match status" value="2"/>
</dbReference>
<dbReference type="CDD" id="cd03139">
    <property type="entry name" value="GATase1_PfpI_2"/>
    <property type="match status" value="2"/>
</dbReference>
<evidence type="ECO:0000259" key="1">
    <source>
        <dbReference type="Pfam" id="PF01965"/>
    </source>
</evidence>
<dbReference type="InterPro" id="IPR029062">
    <property type="entry name" value="Class_I_gatase-like"/>
</dbReference>
<dbReference type="PANTHER" id="PTHR43130">
    <property type="entry name" value="ARAC-FAMILY TRANSCRIPTIONAL REGULATOR"/>
    <property type="match status" value="1"/>
</dbReference>
<sequence>MLGVANLRAVSGRQLFDIHIIGNEPSTDMAPNVVPNFAPGDDEIPNLDILFIPGGNGWMEEMKMEATVAWLEKAVKQAKLVLSVCNGVGFLCSIGVLNGKRATTNKIDLRELQAQFSLVDFVEEARWVDDGKFYTSSGISAGTDMVLHLLSQMFSPELADKVAHFAEYEPIKSSSHDPFVTNVKGFKHQIDNCQPETPVNSLKVGLLLYDNFELFDTFGPLEMFACANRTYANGSLFSLITLAETRYVRASKGPQFEVSHPYFLNDQTEDILDILFIPGGIGTIREVNNEKLLKWVKIAAEKATLVFTVCSGSAILAKAGSLDGKQATTNKLMFHEMTRYGPHVDWQQNARFVIDGKFHTSSGVAAGTDLALEIIARRVSQNFADVVARRAEFVRIKAPENDPFAADVPPKTFFRRAVVAISGVATDAIFNVGFKLGFRMKTSHFLKNII</sequence>
<dbReference type="InterPro" id="IPR052158">
    <property type="entry name" value="INH-QAR"/>
</dbReference>
<reference evidence="2" key="1">
    <citation type="submission" date="2021-01" db="EMBL/GenBank/DDBJ databases">
        <authorList>
            <person name="Corre E."/>
            <person name="Pelletier E."/>
            <person name="Niang G."/>
            <person name="Scheremetjew M."/>
            <person name="Finn R."/>
            <person name="Kale V."/>
            <person name="Holt S."/>
            <person name="Cochrane G."/>
            <person name="Meng A."/>
            <person name="Brown T."/>
            <person name="Cohen L."/>
        </authorList>
    </citation>
    <scope>NUCLEOTIDE SEQUENCE</scope>
    <source>
        <strain evidence="2">GSBS06</strain>
    </source>
</reference>
<organism evidence="2">
    <name type="scientific">Aplanochytrium stocchinoi</name>
    <dbReference type="NCBI Taxonomy" id="215587"/>
    <lineage>
        <taxon>Eukaryota</taxon>
        <taxon>Sar</taxon>
        <taxon>Stramenopiles</taxon>
        <taxon>Bigyra</taxon>
        <taxon>Labyrinthulomycetes</taxon>
        <taxon>Thraustochytrida</taxon>
        <taxon>Thraustochytriidae</taxon>
        <taxon>Aplanochytrium</taxon>
    </lineage>
</organism>
<dbReference type="EMBL" id="HBIN01008338">
    <property type="protein sequence ID" value="CAE0435895.1"/>
    <property type="molecule type" value="Transcribed_RNA"/>
</dbReference>
<feature type="domain" description="DJ-1/PfpI" evidence="1">
    <location>
        <begin position="46"/>
        <end position="151"/>
    </location>
</feature>
<evidence type="ECO:0000313" key="2">
    <source>
        <dbReference type="EMBL" id="CAE0435895.1"/>
    </source>
</evidence>
<gene>
    <name evidence="2" type="ORF">ASTO00021_LOCUS6174</name>
</gene>
<dbReference type="SUPFAM" id="SSF52317">
    <property type="entry name" value="Class I glutamine amidotransferase-like"/>
    <property type="match status" value="2"/>
</dbReference>
<protein>
    <recommendedName>
        <fullName evidence="1">DJ-1/PfpI domain-containing protein</fullName>
    </recommendedName>
</protein>
<dbReference type="Gene3D" id="3.40.50.880">
    <property type="match status" value="2"/>
</dbReference>
<proteinExistence type="predicted"/>